<evidence type="ECO:0000256" key="5">
    <source>
        <dbReference type="ARBA" id="ARBA00023098"/>
    </source>
</evidence>
<evidence type="ECO:0000256" key="2">
    <source>
        <dbReference type="ARBA" id="ARBA00022679"/>
    </source>
</evidence>
<evidence type="ECO:0000256" key="6">
    <source>
        <dbReference type="ARBA" id="ARBA00023209"/>
    </source>
</evidence>
<gene>
    <name evidence="10" type="ORF">ICJ83_02445</name>
</gene>
<dbReference type="AlphaFoldDB" id="A0A8J6Q1I3"/>
<evidence type="ECO:0000313" key="10">
    <source>
        <dbReference type="EMBL" id="MBD0830981.1"/>
    </source>
</evidence>
<feature type="binding site" evidence="9">
    <location>
        <begin position="173"/>
        <end position="179"/>
    </location>
    <ligand>
        <name>sn-glycerol 1-phosphate</name>
        <dbReference type="ChEBI" id="CHEBI:57685"/>
    </ligand>
</feature>
<evidence type="ECO:0000256" key="8">
    <source>
        <dbReference type="ARBA" id="ARBA00047288"/>
    </source>
</evidence>
<dbReference type="RefSeq" id="WP_188228761.1">
    <property type="nucleotide sequence ID" value="NZ_JACVXB010000001.1"/>
</dbReference>
<dbReference type="EC" id="2.5.1.41" evidence="9"/>
<dbReference type="Pfam" id="PF01884">
    <property type="entry name" value="PcrB"/>
    <property type="match status" value="1"/>
</dbReference>
<dbReference type="GO" id="GO:0000287">
    <property type="term" value="F:magnesium ion binding"/>
    <property type="evidence" value="ECO:0007669"/>
    <property type="project" value="UniProtKB-UniRule"/>
</dbReference>
<evidence type="ECO:0000256" key="3">
    <source>
        <dbReference type="ARBA" id="ARBA00022723"/>
    </source>
</evidence>
<evidence type="ECO:0000256" key="4">
    <source>
        <dbReference type="ARBA" id="ARBA00022842"/>
    </source>
</evidence>
<comment type="function">
    <text evidence="9">Prenyltransferase that catalyzes the transfer of the geranylgeranyl moiety of geranylgeranyl diphosphate (GGPP) to the C3 hydroxyl of sn-glycerol-1-phosphate (G1P).</text>
</comment>
<comment type="catalytic activity">
    <reaction evidence="8 9">
        <text>sn-glycerol 1-phosphate + (2E,6E,10E)-geranylgeranyl diphosphate = sn-3-O-(geranylgeranyl)glycerol 1-phosphate + diphosphate</text>
        <dbReference type="Rhea" id="RHEA:23404"/>
        <dbReference type="ChEBI" id="CHEBI:33019"/>
        <dbReference type="ChEBI" id="CHEBI:57677"/>
        <dbReference type="ChEBI" id="CHEBI:57685"/>
        <dbReference type="ChEBI" id="CHEBI:58756"/>
        <dbReference type="EC" id="2.5.1.41"/>
    </reaction>
</comment>
<proteinExistence type="inferred from homology"/>
<feature type="binding site" evidence="9">
    <location>
        <position position="24"/>
    </location>
    <ligand>
        <name>Mg(2+)</name>
        <dbReference type="ChEBI" id="CHEBI:18420"/>
    </ligand>
</feature>
<name>A0A8J6Q1I3_9FLAO</name>
<keyword evidence="3 9" id="KW-0479">Metal-binding</keyword>
<keyword evidence="7 9" id="KW-1208">Phospholipid metabolism</keyword>
<dbReference type="GO" id="GO:0120536">
    <property type="term" value="F:heptaprenylglyceryl phosphate synthase activity"/>
    <property type="evidence" value="ECO:0007669"/>
    <property type="project" value="UniProtKB-ARBA"/>
</dbReference>
<feature type="binding site" evidence="9">
    <location>
        <begin position="226"/>
        <end position="227"/>
    </location>
    <ligand>
        <name>sn-glycerol 1-phosphate</name>
        <dbReference type="ChEBI" id="CHEBI:57685"/>
    </ligand>
</feature>
<evidence type="ECO:0000313" key="11">
    <source>
        <dbReference type="Proteomes" id="UP000600588"/>
    </source>
</evidence>
<dbReference type="InterPro" id="IPR008205">
    <property type="entry name" value="GGGP_HepGP_synthase"/>
</dbReference>
<dbReference type="HAMAP" id="MF_00112">
    <property type="entry name" value="GGGP_HepGP_synthase"/>
    <property type="match status" value="1"/>
</dbReference>
<keyword evidence="1 9" id="KW-0444">Lipid biosynthesis</keyword>
<accession>A0A8J6Q1I3</accession>
<dbReference type="NCBIfam" id="TIGR01769">
    <property type="entry name" value="GGGP"/>
    <property type="match status" value="1"/>
</dbReference>
<keyword evidence="11" id="KW-1185">Reference proteome</keyword>
<keyword evidence="2 9" id="KW-0808">Transferase</keyword>
<feature type="binding site" evidence="9">
    <location>
        <begin position="204"/>
        <end position="205"/>
    </location>
    <ligand>
        <name>sn-glycerol 1-phosphate</name>
        <dbReference type="ChEBI" id="CHEBI:57685"/>
    </ligand>
</feature>
<dbReference type="NCBIfam" id="NF003198">
    <property type="entry name" value="PRK04169.1-2"/>
    <property type="match status" value="1"/>
</dbReference>
<dbReference type="NCBIfam" id="TIGR01768">
    <property type="entry name" value="GGGP-family"/>
    <property type="match status" value="1"/>
</dbReference>
<dbReference type="EMBL" id="JACVXB010000001">
    <property type="protein sequence ID" value="MBD0830981.1"/>
    <property type="molecule type" value="Genomic_DNA"/>
</dbReference>
<reference evidence="10 11" key="1">
    <citation type="submission" date="2020-09" db="EMBL/GenBank/DDBJ databases">
        <title>TT11 complete genome.</title>
        <authorList>
            <person name="Wu Z."/>
        </authorList>
    </citation>
    <scope>NUCLEOTIDE SEQUENCE [LARGE SCALE GENOMIC DNA]</scope>
    <source>
        <strain evidence="10 11">TT11</strain>
    </source>
</reference>
<dbReference type="GO" id="GO:0047294">
    <property type="term" value="F:phosphoglycerol geranylgeranyltransferase activity"/>
    <property type="evidence" value="ECO:0007669"/>
    <property type="project" value="UniProtKB-UniRule"/>
</dbReference>
<evidence type="ECO:0000256" key="9">
    <source>
        <dbReference type="HAMAP-Rule" id="MF_00112"/>
    </source>
</evidence>
<comment type="caution">
    <text evidence="9">Lacks conserved residue(s) required for the propagation of feature annotation.</text>
</comment>
<dbReference type="Proteomes" id="UP000600588">
    <property type="component" value="Unassembled WGS sequence"/>
</dbReference>
<dbReference type="PANTHER" id="PTHR40029:SF2">
    <property type="entry name" value="HEPTAPRENYLGLYCERYL PHOSPHATE SYNTHASE"/>
    <property type="match status" value="1"/>
</dbReference>
<comment type="cofactor">
    <cofactor evidence="9">
        <name>Mg(2+)</name>
        <dbReference type="ChEBI" id="CHEBI:18420"/>
    </cofactor>
</comment>
<dbReference type="GO" id="GO:0005737">
    <property type="term" value="C:cytoplasm"/>
    <property type="evidence" value="ECO:0007669"/>
    <property type="project" value="InterPro"/>
</dbReference>
<dbReference type="SUPFAM" id="SSF51395">
    <property type="entry name" value="FMN-linked oxidoreductases"/>
    <property type="match status" value="1"/>
</dbReference>
<dbReference type="InterPro" id="IPR038597">
    <property type="entry name" value="GGGP/HepGP_synthase_sf"/>
</dbReference>
<comment type="caution">
    <text evidence="10">The sequence shown here is derived from an EMBL/GenBank/DDBJ whole genome shotgun (WGS) entry which is preliminary data.</text>
</comment>
<keyword evidence="6 9" id="KW-0594">Phospholipid biosynthesis</keyword>
<dbReference type="InterPro" id="IPR039074">
    <property type="entry name" value="GGGP/HepGP_synthase_I"/>
</dbReference>
<evidence type="ECO:0000256" key="1">
    <source>
        <dbReference type="ARBA" id="ARBA00022516"/>
    </source>
</evidence>
<evidence type="ECO:0000256" key="7">
    <source>
        <dbReference type="ARBA" id="ARBA00023264"/>
    </source>
</evidence>
<dbReference type="PANTHER" id="PTHR40029">
    <property type="match status" value="1"/>
</dbReference>
<keyword evidence="4 9" id="KW-0460">Magnesium</keyword>
<dbReference type="Gene3D" id="3.20.20.390">
    <property type="entry name" value="FMN-linked oxidoreductases"/>
    <property type="match status" value="1"/>
</dbReference>
<comment type="similarity">
    <text evidence="9">Belongs to the GGGP/HepGP synthase family. Group II subfamily.</text>
</comment>
<protein>
    <recommendedName>
        <fullName evidence="9">Geranylgeranylglyceryl phosphate synthase</fullName>
        <shortName evidence="9">GGGP synthase</shortName>
        <shortName evidence="9">GGGPS</shortName>
        <ecNumber evidence="9">2.5.1.41</ecNumber>
    </recommendedName>
    <alternativeName>
        <fullName evidence="9">(S)-3-O-geranylgeranylglyceryl phosphate synthase</fullName>
    </alternativeName>
    <alternativeName>
        <fullName evidence="9">Phosphoglycerol geranylgeranyltransferase</fullName>
    </alternativeName>
</protein>
<dbReference type="GO" id="GO:0046474">
    <property type="term" value="P:glycerophospholipid biosynthetic process"/>
    <property type="evidence" value="ECO:0007669"/>
    <property type="project" value="UniProtKB-UniRule"/>
</dbReference>
<organism evidence="10 11">
    <name type="scientific">Aestuariibaculum sediminum</name>
    <dbReference type="NCBI Taxonomy" id="2770637"/>
    <lineage>
        <taxon>Bacteria</taxon>
        <taxon>Pseudomonadati</taxon>
        <taxon>Bacteroidota</taxon>
        <taxon>Flavobacteriia</taxon>
        <taxon>Flavobacteriales</taxon>
        <taxon>Flavobacteriaceae</taxon>
    </lineage>
</organism>
<sequence>MKGVYQDIQDAASTGKPLLAVLIDPDKFPLENVSNFIKKVNTSIATHIFVGGSTVADEVTEILVENIKRYTSLPVVLFPGDVTQITNRVDALLFLSLISGRNPEYLIGKHINSVSKLRGSGLEIIPTGYLLIENGKETAVQRVTKTKPLPIGNIQNIVDTAKAGELLGMKLIYLEAGSGAIHPVTSEIIKAVKTELSVPLIVGGGIKTIQQLETAYSAGADMVVIGTAFEQDESFFSKLSQ</sequence>
<dbReference type="InterPro" id="IPR010946">
    <property type="entry name" value="GGGP_synth"/>
</dbReference>
<feature type="binding site" evidence="9">
    <location>
        <position position="53"/>
    </location>
    <ligand>
        <name>Mg(2+)</name>
        <dbReference type="ChEBI" id="CHEBI:18420"/>
    </ligand>
</feature>
<keyword evidence="5 9" id="KW-0443">Lipid metabolism</keyword>